<dbReference type="Gene3D" id="3.40.1000.10">
    <property type="entry name" value="Mog1/PsbP, alpha/beta/alpha sandwich"/>
    <property type="match status" value="1"/>
</dbReference>
<proteinExistence type="predicted"/>
<feature type="compositionally biased region" description="Polar residues" evidence="1">
    <location>
        <begin position="67"/>
        <end position="84"/>
    </location>
</feature>
<comment type="caution">
    <text evidence="3">The sequence shown here is derived from an EMBL/GenBank/DDBJ whole genome shotgun (WGS) entry which is preliminary data.</text>
</comment>
<sequence>MKLKICGMACTLVLILMLFGCAGSGVSADVSAPASSTSATPRATASAPLPAQASGKEETLPKESVDPESTTVTGELQMETSSPSGAGMPASEFMYSERYEGDGYSFRYPQGTEILKDEETVKSFLLPGQEYALNVTRLNLSGQDVTLAQALPVYEKALEEQGNDIVETGTLQEFSYDNALIEMKIKEGSSTLDSIQVFFLAGEYNYTFTVSAPGGDMDIMKEIVTQVVESFTASS</sequence>
<feature type="region of interest" description="Disordered" evidence="1">
    <location>
        <begin position="30"/>
        <end position="90"/>
    </location>
</feature>
<keyword evidence="2" id="KW-0732">Signal</keyword>
<feature type="compositionally biased region" description="Basic and acidic residues" evidence="1">
    <location>
        <begin position="55"/>
        <end position="65"/>
    </location>
</feature>
<dbReference type="EMBL" id="JACOON010000005">
    <property type="protein sequence ID" value="MBC5648864.1"/>
    <property type="molecule type" value="Genomic_DNA"/>
</dbReference>
<dbReference type="RefSeq" id="WP_186858310.1">
    <property type="nucleotide sequence ID" value="NZ_JACOON010000005.1"/>
</dbReference>
<dbReference type="PROSITE" id="PS51257">
    <property type="entry name" value="PROKAR_LIPOPROTEIN"/>
    <property type="match status" value="1"/>
</dbReference>
<gene>
    <name evidence="3" type="ORF">H8S18_10995</name>
</gene>
<evidence type="ECO:0000313" key="3">
    <source>
        <dbReference type="EMBL" id="MBC5648864.1"/>
    </source>
</evidence>
<feature type="compositionally biased region" description="Low complexity" evidence="1">
    <location>
        <begin position="30"/>
        <end position="51"/>
    </location>
</feature>
<evidence type="ECO:0000313" key="4">
    <source>
        <dbReference type="Proteomes" id="UP000606889"/>
    </source>
</evidence>
<reference evidence="3 4" key="1">
    <citation type="submission" date="2020-08" db="EMBL/GenBank/DDBJ databases">
        <title>Genome public.</title>
        <authorList>
            <person name="Liu C."/>
            <person name="Sun Q."/>
        </authorList>
    </citation>
    <scope>NUCLEOTIDE SEQUENCE [LARGE SCALE GENOMIC DNA]</scope>
    <source>
        <strain evidence="3 4">NSJ-35</strain>
    </source>
</reference>
<protein>
    <recommendedName>
        <fullName evidence="5">PsbP C-terminal domain-containing protein</fullName>
    </recommendedName>
</protein>
<name>A0ABR7EIM6_9FIRM</name>
<dbReference type="Proteomes" id="UP000606889">
    <property type="component" value="Unassembled WGS sequence"/>
</dbReference>
<accession>A0ABR7EIM6</accession>
<keyword evidence="4" id="KW-1185">Reference proteome</keyword>
<evidence type="ECO:0000256" key="1">
    <source>
        <dbReference type="SAM" id="MobiDB-lite"/>
    </source>
</evidence>
<evidence type="ECO:0008006" key="5">
    <source>
        <dbReference type="Google" id="ProtNLM"/>
    </source>
</evidence>
<feature type="signal peptide" evidence="2">
    <location>
        <begin position="1"/>
        <end position="28"/>
    </location>
</feature>
<feature type="chain" id="PRO_5046107848" description="PsbP C-terminal domain-containing protein" evidence="2">
    <location>
        <begin position="29"/>
        <end position="235"/>
    </location>
</feature>
<organism evidence="3 4">
    <name type="scientific">Christensenella tenuis</name>
    <dbReference type="NCBI Taxonomy" id="2763033"/>
    <lineage>
        <taxon>Bacteria</taxon>
        <taxon>Bacillati</taxon>
        <taxon>Bacillota</taxon>
        <taxon>Clostridia</taxon>
        <taxon>Christensenellales</taxon>
        <taxon>Christensenellaceae</taxon>
        <taxon>Christensenella</taxon>
    </lineage>
</organism>
<evidence type="ECO:0000256" key="2">
    <source>
        <dbReference type="SAM" id="SignalP"/>
    </source>
</evidence>